<organism evidence="2 3">
    <name type="scientific">Cupriavidus taiwanensis</name>
    <dbReference type="NCBI Taxonomy" id="164546"/>
    <lineage>
        <taxon>Bacteria</taxon>
        <taxon>Pseudomonadati</taxon>
        <taxon>Pseudomonadota</taxon>
        <taxon>Betaproteobacteria</taxon>
        <taxon>Burkholderiales</taxon>
        <taxon>Burkholderiaceae</taxon>
        <taxon>Cupriavidus</taxon>
    </lineage>
</organism>
<dbReference type="Proteomes" id="UP000255505">
    <property type="component" value="Plasmid II"/>
</dbReference>
<evidence type="ECO:0000313" key="2">
    <source>
        <dbReference type="EMBL" id="SPK75174.1"/>
    </source>
</evidence>
<protein>
    <submittedName>
        <fullName evidence="2">Uncharacterized protein</fullName>
    </submittedName>
</protein>
<sequence>MFTGGAALPASPPSYLSDASAPELSGEAALCPLRACHPVPPFPDYPCPEPASRRRVRAVRREPGTCRAGGHSRGGVAGGHGARQQRR</sequence>
<feature type="region of interest" description="Disordered" evidence="1">
    <location>
        <begin position="42"/>
        <end position="87"/>
    </location>
</feature>
<proteinExistence type="predicted"/>
<accession>A0A375IKD7</accession>
<evidence type="ECO:0000313" key="3">
    <source>
        <dbReference type="Proteomes" id="UP000255505"/>
    </source>
</evidence>
<geneLocation type="plasmid" evidence="2">
    <name>II</name>
</geneLocation>
<name>A0A375IKD7_9BURK</name>
<keyword evidence="2" id="KW-0614">Plasmid</keyword>
<dbReference type="AlphaFoldDB" id="A0A375IKD7"/>
<dbReference type="EMBL" id="LT991977">
    <property type="protein sequence ID" value="SPK75174.1"/>
    <property type="molecule type" value="Genomic_DNA"/>
</dbReference>
<reference evidence="2 3" key="1">
    <citation type="submission" date="2018-01" db="EMBL/GenBank/DDBJ databases">
        <authorList>
            <person name="Gaut B.S."/>
            <person name="Morton B.R."/>
            <person name="Clegg M.T."/>
            <person name="Duvall M.R."/>
        </authorList>
    </citation>
    <scope>NUCLEOTIDE SEQUENCE [LARGE SCALE GENOMIC DNA]</scope>
    <source>
        <strain evidence="2">Cupriavidus taiwanensis LMG 19425</strain>
        <plasmid evidence="3">Plasmid ii</plasmid>
    </source>
</reference>
<feature type="region of interest" description="Disordered" evidence="1">
    <location>
        <begin position="1"/>
        <end position="21"/>
    </location>
</feature>
<gene>
    <name evidence="2" type="ORF">CT19425_MP50210</name>
</gene>
<evidence type="ECO:0000256" key="1">
    <source>
        <dbReference type="SAM" id="MobiDB-lite"/>
    </source>
</evidence>
<feature type="compositionally biased region" description="Gly residues" evidence="1">
    <location>
        <begin position="71"/>
        <end position="81"/>
    </location>
</feature>